<sequence length="131" mass="13195">MKQNPLALTSALIFGVILMVIIVLANALQAWFGNAGTLLLAAISGITDVDAITLALGRQSALGVGTEAVEGAAHVGVTLAAMGIFIAAVVNSVVKMGMACVIGDSSMRKYVIVPILLSVVLGSVALFASQG</sequence>
<feature type="transmembrane region" description="Helical" evidence="1">
    <location>
        <begin position="110"/>
        <end position="128"/>
    </location>
</feature>
<dbReference type="Pfam" id="PF13194">
    <property type="entry name" value="DUF4010"/>
    <property type="match status" value="1"/>
</dbReference>
<dbReference type="AlphaFoldDB" id="A0A090QRE9"/>
<feature type="transmembrane region" description="Helical" evidence="1">
    <location>
        <begin position="68"/>
        <end position="90"/>
    </location>
</feature>
<feature type="domain" description="DUF4010" evidence="2">
    <location>
        <begin position="3"/>
        <end position="103"/>
    </location>
</feature>
<feature type="transmembrane region" description="Helical" evidence="1">
    <location>
        <begin position="38"/>
        <end position="56"/>
    </location>
</feature>
<dbReference type="Proteomes" id="UP000029227">
    <property type="component" value="Unassembled WGS sequence"/>
</dbReference>
<evidence type="ECO:0000313" key="3">
    <source>
        <dbReference type="EMBL" id="GAL04843.1"/>
    </source>
</evidence>
<keyword evidence="1" id="KW-1133">Transmembrane helix</keyword>
<organism evidence="3 4">
    <name type="scientific">Photobacterium aphoticum</name>
    <dbReference type="NCBI Taxonomy" id="754436"/>
    <lineage>
        <taxon>Bacteria</taxon>
        <taxon>Pseudomonadati</taxon>
        <taxon>Pseudomonadota</taxon>
        <taxon>Gammaproteobacteria</taxon>
        <taxon>Vibrionales</taxon>
        <taxon>Vibrionaceae</taxon>
        <taxon>Photobacterium</taxon>
    </lineage>
</organism>
<keyword evidence="1" id="KW-0812">Transmembrane</keyword>
<dbReference type="eggNOG" id="COG3174">
    <property type="taxonomic scope" value="Bacteria"/>
</dbReference>
<reference evidence="3 4" key="1">
    <citation type="journal article" date="2014" name="Genome Announc.">
        <title>Draft Genome Sequences of Two Vibrionaceae Species, Vibrio ponticus C121 and Photobacterium aphoticum C119, Isolated as Coral Reef Microbiota.</title>
        <authorList>
            <person name="Al-saari N."/>
            <person name="Meirelles P.M."/>
            <person name="Mino S."/>
            <person name="Suda W."/>
            <person name="Oshima K."/>
            <person name="Hattori M."/>
            <person name="Ohkuma M."/>
            <person name="Thompson F.L."/>
            <person name="Gomez-Gil B."/>
            <person name="Sawabe T."/>
            <person name="Sawabe T."/>
        </authorList>
    </citation>
    <scope>NUCLEOTIDE SEQUENCE [LARGE SCALE GENOMIC DNA]</scope>
    <source>
        <strain evidence="3 4">JCM 19237</strain>
    </source>
</reference>
<gene>
    <name evidence="3" type="ORF">JCM19237_4209</name>
</gene>
<dbReference type="STRING" id="754436.JCM19237_4209"/>
<keyword evidence="1" id="KW-0472">Membrane</keyword>
<dbReference type="InterPro" id="IPR025105">
    <property type="entry name" value="DUF4010"/>
</dbReference>
<evidence type="ECO:0000259" key="2">
    <source>
        <dbReference type="Pfam" id="PF13194"/>
    </source>
</evidence>
<accession>A0A090QRE9</accession>
<proteinExistence type="predicted"/>
<evidence type="ECO:0000313" key="4">
    <source>
        <dbReference type="Proteomes" id="UP000029227"/>
    </source>
</evidence>
<dbReference type="EMBL" id="BBMN01000005">
    <property type="protein sequence ID" value="GAL04843.1"/>
    <property type="molecule type" value="Genomic_DNA"/>
</dbReference>
<dbReference type="PANTHER" id="PTHR39084:SF1">
    <property type="entry name" value="DUF4010 DOMAIN-CONTAINING PROTEIN"/>
    <property type="match status" value="1"/>
</dbReference>
<evidence type="ECO:0000256" key="1">
    <source>
        <dbReference type="SAM" id="Phobius"/>
    </source>
</evidence>
<feature type="transmembrane region" description="Helical" evidence="1">
    <location>
        <begin position="12"/>
        <end position="32"/>
    </location>
</feature>
<protein>
    <submittedName>
        <fullName evidence="3">MgtC family</fullName>
    </submittedName>
</protein>
<comment type="caution">
    <text evidence="3">The sequence shown here is derived from an EMBL/GenBank/DDBJ whole genome shotgun (WGS) entry which is preliminary data.</text>
</comment>
<dbReference type="PANTHER" id="PTHR39084">
    <property type="entry name" value="MEMBRANE PROTEIN-RELATED"/>
    <property type="match status" value="1"/>
</dbReference>
<name>A0A090QRE9_9GAMM</name>